<dbReference type="PROSITE" id="PS00324">
    <property type="entry name" value="ASPARTOKINASE"/>
    <property type="match status" value="1"/>
</dbReference>
<dbReference type="CDD" id="cd04921">
    <property type="entry name" value="ACT_AKi-HSDH-ThrA-like_1"/>
    <property type="match status" value="1"/>
</dbReference>
<dbReference type="GO" id="GO:0046872">
    <property type="term" value="F:metal ion binding"/>
    <property type="evidence" value="ECO:0007669"/>
    <property type="project" value="UniProtKB-KW"/>
</dbReference>
<keyword evidence="7" id="KW-0418">Kinase</keyword>
<accession>A0A9K3PE08</accession>
<dbReference type="EC" id="2.7.2.4" evidence="3"/>
<evidence type="ECO:0000259" key="15">
    <source>
        <dbReference type="PROSITE" id="PS51671"/>
    </source>
</evidence>
<dbReference type="InterPro" id="IPR018042">
    <property type="entry name" value="Aspartate_kinase_CS"/>
</dbReference>
<dbReference type="OrthoDB" id="67851at2759"/>
<comment type="caution">
    <text evidence="16">The sequence shown here is derived from an EMBL/GenBank/DDBJ whole genome shotgun (WGS) entry which is preliminary data.</text>
</comment>
<dbReference type="Pfam" id="PF00742">
    <property type="entry name" value="Homoserine_dh"/>
    <property type="match status" value="1"/>
</dbReference>
<evidence type="ECO:0000256" key="7">
    <source>
        <dbReference type="ARBA" id="ARBA00022777"/>
    </source>
</evidence>
<dbReference type="GO" id="GO:0004072">
    <property type="term" value="F:aspartate kinase activity"/>
    <property type="evidence" value="ECO:0007669"/>
    <property type="project" value="UniProtKB-EC"/>
</dbReference>
<dbReference type="PANTHER" id="PTHR43070:SF5">
    <property type="entry name" value="HOMOSERINE DEHYDROGENASE"/>
    <property type="match status" value="1"/>
</dbReference>
<dbReference type="GO" id="GO:0005524">
    <property type="term" value="F:ATP binding"/>
    <property type="evidence" value="ECO:0007669"/>
    <property type="project" value="UniProtKB-KW"/>
</dbReference>
<dbReference type="EMBL" id="JAGRRH010000023">
    <property type="protein sequence ID" value="KAG7343993.1"/>
    <property type="molecule type" value="Genomic_DNA"/>
</dbReference>
<evidence type="ECO:0000256" key="4">
    <source>
        <dbReference type="ARBA" id="ARBA00022679"/>
    </source>
</evidence>
<gene>
    <name evidence="16" type="ORF">IV203_022001</name>
</gene>
<comment type="function">
    <text evidence="13">Bifunctional aspartate kinase and homoserine dehydrogenase that catalyzes the first and the third steps toward the synthesis of lysine, methionine and threonine from aspartate.</text>
</comment>
<dbReference type="PROSITE" id="PS51671">
    <property type="entry name" value="ACT"/>
    <property type="match status" value="2"/>
</dbReference>
<keyword evidence="17" id="KW-1185">Reference proteome</keyword>
<keyword evidence="8" id="KW-0067">ATP-binding</keyword>
<organism evidence="16 17">
    <name type="scientific">Nitzschia inconspicua</name>
    <dbReference type="NCBI Taxonomy" id="303405"/>
    <lineage>
        <taxon>Eukaryota</taxon>
        <taxon>Sar</taxon>
        <taxon>Stramenopiles</taxon>
        <taxon>Ochrophyta</taxon>
        <taxon>Bacillariophyta</taxon>
        <taxon>Bacillariophyceae</taxon>
        <taxon>Bacillariophycidae</taxon>
        <taxon>Bacillariales</taxon>
        <taxon>Bacillariaceae</taxon>
        <taxon>Nitzschia</taxon>
    </lineage>
</organism>
<keyword evidence="5" id="KW-0479">Metal-binding</keyword>
<dbReference type="InterPro" id="IPR054352">
    <property type="entry name" value="ACT_Aspartokinase"/>
</dbReference>
<keyword evidence="9" id="KW-0521">NADP</keyword>
<evidence type="ECO:0000256" key="6">
    <source>
        <dbReference type="ARBA" id="ARBA00022741"/>
    </source>
</evidence>
<dbReference type="InterPro" id="IPR001341">
    <property type="entry name" value="Asp_kinase"/>
</dbReference>
<dbReference type="InterPro" id="IPR002912">
    <property type="entry name" value="ACT_dom"/>
</dbReference>
<evidence type="ECO:0000313" key="17">
    <source>
        <dbReference type="Proteomes" id="UP000693970"/>
    </source>
</evidence>
<evidence type="ECO:0000256" key="11">
    <source>
        <dbReference type="ARBA" id="ARBA00023027"/>
    </source>
</evidence>
<keyword evidence="4" id="KW-0808">Transferase</keyword>
<proteinExistence type="inferred from homology"/>
<evidence type="ECO:0000256" key="8">
    <source>
        <dbReference type="ARBA" id="ARBA00022840"/>
    </source>
</evidence>
<protein>
    <recommendedName>
        <fullName evidence="3">aspartate kinase</fullName>
        <ecNumber evidence="3">2.7.2.4</ecNumber>
    </recommendedName>
</protein>
<evidence type="ECO:0000256" key="5">
    <source>
        <dbReference type="ARBA" id="ARBA00022723"/>
    </source>
</evidence>
<reference evidence="16" key="1">
    <citation type="journal article" date="2021" name="Sci. Rep.">
        <title>Diploid genomic architecture of Nitzschia inconspicua, an elite biomass production diatom.</title>
        <authorList>
            <person name="Oliver A."/>
            <person name="Podell S."/>
            <person name="Pinowska A."/>
            <person name="Traller J.C."/>
            <person name="Smith S.R."/>
            <person name="McClure R."/>
            <person name="Beliaev A."/>
            <person name="Bohutskyi P."/>
            <person name="Hill E.A."/>
            <person name="Rabines A."/>
            <person name="Zheng H."/>
            <person name="Allen L.Z."/>
            <person name="Kuo A."/>
            <person name="Grigoriev I.V."/>
            <person name="Allen A.E."/>
            <person name="Hazlebeck D."/>
            <person name="Allen E.E."/>
        </authorList>
    </citation>
    <scope>NUCLEOTIDE SEQUENCE</scope>
    <source>
        <strain evidence="16">Hildebrandi</strain>
    </source>
</reference>
<dbReference type="Pfam" id="PF22468">
    <property type="entry name" value="ACT_9"/>
    <property type="match status" value="2"/>
</dbReference>
<dbReference type="InterPro" id="IPR001342">
    <property type="entry name" value="HDH_cat"/>
</dbReference>
<dbReference type="Proteomes" id="UP000693970">
    <property type="component" value="Unassembled WGS sequence"/>
</dbReference>
<evidence type="ECO:0000256" key="10">
    <source>
        <dbReference type="ARBA" id="ARBA00023002"/>
    </source>
</evidence>
<evidence type="ECO:0000256" key="14">
    <source>
        <dbReference type="ARBA" id="ARBA00048561"/>
    </source>
</evidence>
<evidence type="ECO:0000256" key="9">
    <source>
        <dbReference type="ARBA" id="ARBA00022857"/>
    </source>
</evidence>
<evidence type="ECO:0000256" key="13">
    <source>
        <dbReference type="ARBA" id="ARBA00044938"/>
    </source>
</evidence>
<keyword evidence="11" id="KW-0520">NAD</keyword>
<reference evidence="16" key="2">
    <citation type="submission" date="2021-04" db="EMBL/GenBank/DDBJ databases">
        <authorList>
            <person name="Podell S."/>
        </authorList>
    </citation>
    <scope>NUCLEOTIDE SEQUENCE</scope>
    <source>
        <strain evidence="16">Hildebrandi</strain>
    </source>
</reference>
<dbReference type="AlphaFoldDB" id="A0A9K3PE08"/>
<keyword evidence="12" id="KW-0915">Sodium</keyword>
<evidence type="ECO:0000256" key="1">
    <source>
        <dbReference type="ARBA" id="ARBA00007952"/>
    </source>
</evidence>
<dbReference type="NCBIfam" id="TIGR00657">
    <property type="entry name" value="asp_kinases"/>
    <property type="match status" value="1"/>
</dbReference>
<comment type="catalytic activity">
    <reaction evidence="14">
        <text>L-aspartate + ATP = 4-phospho-L-aspartate + ADP</text>
        <dbReference type="Rhea" id="RHEA:23776"/>
        <dbReference type="ChEBI" id="CHEBI:29991"/>
        <dbReference type="ChEBI" id="CHEBI:30616"/>
        <dbReference type="ChEBI" id="CHEBI:57535"/>
        <dbReference type="ChEBI" id="CHEBI:456216"/>
        <dbReference type="EC" id="2.7.2.4"/>
    </reaction>
    <physiologicalReaction direction="left-to-right" evidence="14">
        <dbReference type="Rhea" id="RHEA:23777"/>
    </physiologicalReaction>
</comment>
<evidence type="ECO:0000256" key="12">
    <source>
        <dbReference type="ARBA" id="ARBA00023053"/>
    </source>
</evidence>
<sequence length="988" mass="108121">MTATAFSDLGTYDPDQTWTGFADKTWQVHKFGGTSVANADCYRSAAAIVEEQLGIVGNHGDNHNNHTSTEDHHLAVVVSAMGGKPKTTDLLLQSVEAAARRDQPEVENLLQYVLDKHVTCLQNLFPDRDEDQSTLKAIVQKDLEDIQDILKTVSLMKWQATRISELVSGYGELWSARILSKLLQNRSLERYEQELHESSGGDASLHDEEAPLLHHFIFIDARRIIIIDEEAIQDGAVEWDISKKKLQEVYEEEIANLKADGRNTRLHFVVTGYVASNTEGVATTLQRDGSDYSAAIMGRLLQSTNITIWTDVDGVLSADPRRVPTAYAVPEVSYNEAMELAYFGAKVIHPKTMQPAISSNPQIPIFIRNTFNPKFRGTRIYTSSVTTTQSDSCVCGFSSIDRMALINVEGSGLIGVQGVARRLFGTLESLGINVVLISQASSEHSITFATSEDHAQAAKEAIEEEFHKELNQNRISNIDVNSPCSIIAAVGDGMKDVTGVSGRFFSAVGDAQINIYAIAQGCSERNISAVVATAQSTRALRALHAAFRLSHTTVRVGVVGVNELGESLLRLLETQRRHLWDAFEIDLQVCTVAMDSHDTDIFRLKNENGDESITLTAIRNAMEAPSAKSESKISFKDSATGEVIKSSHGDLGPLRDNLFRVDCAHHVVFDCTNDPEASMFHAQWLSSDVHVVTANVTGISGDKIVWDAIHAAETARGKLSAQYLREVTVCGGLPVISTIRTLLTSGDKIRRVDGIMSVAMSYIMFRVSPPPEIARNGKFDQKCTNGAFHGDIGKSEDFGKQVLFSQAVKEAVAMGLTEKDVSLDLSNEYGACVLMVLAKELGLDRNLTRDEIQQQSETLMDIPQGQALDHQYFEGAIDEKIQARVAAAAERGCVLRHVGSVDVASQSVGIKIVEVPNSHVFATTPPSCECVRFFTHRHQPYPLVIQGPAAGADCTSSALLAELLRMMRSKVGPRFGILARTNSSTYLK</sequence>
<name>A0A9K3PE08_9STRA</name>
<evidence type="ECO:0000256" key="3">
    <source>
        <dbReference type="ARBA" id="ARBA00013059"/>
    </source>
</evidence>
<evidence type="ECO:0000256" key="2">
    <source>
        <dbReference type="ARBA" id="ARBA00010046"/>
    </source>
</evidence>
<dbReference type="Pfam" id="PF00696">
    <property type="entry name" value="AA_kinase"/>
    <property type="match status" value="1"/>
</dbReference>
<dbReference type="InterPro" id="IPR011147">
    <property type="entry name" value="Bifunc_Aspkin/hSer_DH"/>
</dbReference>
<feature type="domain" description="ACT" evidence="15">
    <location>
        <begin position="408"/>
        <end position="477"/>
    </location>
</feature>
<dbReference type="GO" id="GO:0004412">
    <property type="term" value="F:homoserine dehydrogenase activity"/>
    <property type="evidence" value="ECO:0007669"/>
    <property type="project" value="InterPro"/>
</dbReference>
<dbReference type="FunFam" id="3.30.2130.10:FF:000001">
    <property type="entry name" value="Bifunctional aspartokinase/homoserine dehydrogenase"/>
    <property type="match status" value="1"/>
</dbReference>
<feature type="domain" description="ACT" evidence="15">
    <location>
        <begin position="489"/>
        <end position="563"/>
    </location>
</feature>
<comment type="similarity">
    <text evidence="2">In the N-terminal section; belongs to the aspartokinase family.</text>
</comment>
<keyword evidence="6" id="KW-0547">Nucleotide-binding</keyword>
<keyword evidence="10" id="KW-0560">Oxidoreductase</keyword>
<evidence type="ECO:0000313" key="16">
    <source>
        <dbReference type="EMBL" id="KAG7343993.1"/>
    </source>
</evidence>
<dbReference type="InterPro" id="IPR001048">
    <property type="entry name" value="Asp/Glu/Uridylate_kinase"/>
</dbReference>
<dbReference type="PANTHER" id="PTHR43070">
    <property type="match status" value="1"/>
</dbReference>
<dbReference type="GO" id="GO:0009067">
    <property type="term" value="P:aspartate family amino acid biosynthetic process"/>
    <property type="evidence" value="ECO:0007669"/>
    <property type="project" value="InterPro"/>
</dbReference>
<comment type="similarity">
    <text evidence="1">In the C-terminal section; belongs to the homoserine dehydrogenase family.</text>
</comment>